<reference evidence="2" key="1">
    <citation type="journal article" date="2010" name="Science">
        <title>Plasticity of animal genome architecture unmasked by rapid evolution of a pelagic tunicate.</title>
        <authorList>
            <person name="Denoeud F."/>
            <person name="Henriet S."/>
            <person name="Mungpakdee S."/>
            <person name="Aury J.M."/>
            <person name="Da Silva C."/>
            <person name="Brinkmann H."/>
            <person name="Mikhaleva J."/>
            <person name="Olsen L.C."/>
            <person name="Jubin C."/>
            <person name="Canestro C."/>
            <person name="Bouquet J.M."/>
            <person name="Danks G."/>
            <person name="Poulain J."/>
            <person name="Campsteijn C."/>
            <person name="Adamski M."/>
            <person name="Cross I."/>
            <person name="Yadetie F."/>
            <person name="Muffato M."/>
            <person name="Louis A."/>
            <person name="Butcher S."/>
            <person name="Tsagkogeorga G."/>
            <person name="Konrad A."/>
            <person name="Singh S."/>
            <person name="Jensen M.F."/>
            <person name="Cong E.H."/>
            <person name="Eikeseth-Otteraa H."/>
            <person name="Noel B."/>
            <person name="Anthouard V."/>
            <person name="Porcel B.M."/>
            <person name="Kachouri-Lafond R."/>
            <person name="Nishino A."/>
            <person name="Ugolini M."/>
            <person name="Chourrout P."/>
            <person name="Nishida H."/>
            <person name="Aasland R."/>
            <person name="Huzurbazar S."/>
            <person name="Westhof E."/>
            <person name="Delsuc F."/>
            <person name="Lehrach H."/>
            <person name="Reinhardt R."/>
            <person name="Weissenbach J."/>
            <person name="Roy S.W."/>
            <person name="Artiguenave F."/>
            <person name="Postlethwait J.H."/>
            <person name="Manak J.R."/>
            <person name="Thompson E.M."/>
            <person name="Jaillon O."/>
            <person name="Du Pasquier L."/>
            <person name="Boudinot P."/>
            <person name="Liberles D.A."/>
            <person name="Volff J.N."/>
            <person name="Philippe H."/>
            <person name="Lenhard B."/>
            <person name="Roest Crollius H."/>
            <person name="Wincker P."/>
            <person name="Chourrout D."/>
        </authorList>
    </citation>
    <scope>NUCLEOTIDE SEQUENCE [LARGE SCALE GENOMIC DNA]</scope>
</reference>
<organism evidence="2">
    <name type="scientific">Oikopleura dioica</name>
    <name type="common">Tunicate</name>
    <dbReference type="NCBI Taxonomy" id="34765"/>
    <lineage>
        <taxon>Eukaryota</taxon>
        <taxon>Metazoa</taxon>
        <taxon>Chordata</taxon>
        <taxon>Tunicata</taxon>
        <taxon>Appendicularia</taxon>
        <taxon>Copelata</taxon>
        <taxon>Oikopleuridae</taxon>
        <taxon>Oikopleura</taxon>
    </lineage>
</organism>
<dbReference type="EMBL" id="FN654534">
    <property type="protein sequence ID" value="CBY34690.1"/>
    <property type="molecule type" value="Genomic_DNA"/>
</dbReference>
<evidence type="ECO:0000313" key="2">
    <source>
        <dbReference type="EMBL" id="CBY34690.1"/>
    </source>
</evidence>
<dbReference type="AlphaFoldDB" id="E4YGR6"/>
<sequence length="356" mass="40529">MKFLSSFLPFAIASRDPNFKYNKRVVEGLTGTDCDVNSLTVARFEADIKCAEGDFIAEETMCTLQCTSQGTAPVFAELLCRKGELHPPGFLMNYFWSDWDMENGLKISCEVPDEVPEPGVKRGMAIWNTGQQAEFVKTYNLPSKHPSNFTIGWISFWSLNHNWWAFQNEGDEELLVEENHVWPIMSYPRCTQETDSRYGDGSCDQDSCASVPWGTNTCTHPKFTLPRNNEVIKTGEKWMGYLNEPYGENQANLTVPNAFTLWPSFWDRVVEHAENHGVSTDEIKIVGPSIASKDGAMRWGEDFYFNLPENIRIDAINVHEYNINGGQQAVDCNCEPKLLRDTLSHYRNFLGHSMIF</sequence>
<evidence type="ECO:0000259" key="1">
    <source>
        <dbReference type="Pfam" id="PF11790"/>
    </source>
</evidence>
<accession>E4YGR6</accession>
<dbReference type="Pfam" id="PF11790">
    <property type="entry name" value="Glyco_hydro_cc"/>
    <property type="match status" value="1"/>
</dbReference>
<protein>
    <recommendedName>
        <fullName evidence="1">Asl1-like glycosyl hydrolase catalytic domain-containing protein</fullName>
    </recommendedName>
</protein>
<gene>
    <name evidence="2" type="ORF">GSOID_T00024722001</name>
</gene>
<dbReference type="InterPro" id="IPR024655">
    <property type="entry name" value="Asl1_glyco_hydro_catalytic"/>
</dbReference>
<proteinExistence type="predicted"/>
<dbReference type="Proteomes" id="UP000011014">
    <property type="component" value="Unassembled WGS sequence"/>
</dbReference>
<name>E4YGR6_OIKDI</name>
<feature type="domain" description="Asl1-like glycosyl hydrolase catalytic" evidence="1">
    <location>
        <begin position="213"/>
        <end position="324"/>
    </location>
</feature>